<feature type="compositionally biased region" description="Basic residues" evidence="4">
    <location>
        <begin position="211"/>
        <end position="222"/>
    </location>
</feature>
<dbReference type="CDD" id="cd01389">
    <property type="entry name" value="HMG-box_ROX1-like"/>
    <property type="match status" value="1"/>
</dbReference>
<keyword evidence="1 3" id="KW-0238">DNA-binding</keyword>
<dbReference type="OrthoDB" id="2496288at2759"/>
<dbReference type="GO" id="GO:0000981">
    <property type="term" value="F:DNA-binding transcription factor activity, RNA polymerase II-specific"/>
    <property type="evidence" value="ECO:0007669"/>
    <property type="project" value="TreeGrafter"/>
</dbReference>
<evidence type="ECO:0000256" key="4">
    <source>
        <dbReference type="SAM" id="MobiDB-lite"/>
    </source>
</evidence>
<evidence type="ECO:0000256" key="3">
    <source>
        <dbReference type="PROSITE-ProRule" id="PRU00267"/>
    </source>
</evidence>
<feature type="region of interest" description="Disordered" evidence="4">
    <location>
        <begin position="1"/>
        <end position="23"/>
    </location>
</feature>
<dbReference type="SMART" id="SM00398">
    <property type="entry name" value="HMG"/>
    <property type="match status" value="1"/>
</dbReference>
<feature type="region of interest" description="Disordered" evidence="4">
    <location>
        <begin position="202"/>
        <end position="222"/>
    </location>
</feature>
<proteinExistence type="predicted"/>
<dbReference type="InterPro" id="IPR051356">
    <property type="entry name" value="SOX/SOX-like_TF"/>
</dbReference>
<dbReference type="PANTHER" id="PTHR45789">
    <property type="entry name" value="FI18025P1"/>
    <property type="match status" value="1"/>
</dbReference>
<dbReference type="InterPro" id="IPR009071">
    <property type="entry name" value="HMG_box_dom"/>
</dbReference>
<comment type="caution">
    <text evidence="6">The sequence shown here is derived from an EMBL/GenBank/DDBJ whole genome shotgun (WGS) entry which is preliminary data.</text>
</comment>
<dbReference type="AlphaFoldDB" id="A0A9Q3BVA0"/>
<organism evidence="6 7">
    <name type="scientific">Austropuccinia psidii MF-1</name>
    <dbReference type="NCBI Taxonomy" id="1389203"/>
    <lineage>
        <taxon>Eukaryota</taxon>
        <taxon>Fungi</taxon>
        <taxon>Dikarya</taxon>
        <taxon>Basidiomycota</taxon>
        <taxon>Pucciniomycotina</taxon>
        <taxon>Pucciniomycetes</taxon>
        <taxon>Pucciniales</taxon>
        <taxon>Sphaerophragmiaceae</taxon>
        <taxon>Austropuccinia</taxon>
    </lineage>
</organism>
<dbReference type="SUPFAM" id="SSF47095">
    <property type="entry name" value="HMG-box"/>
    <property type="match status" value="1"/>
</dbReference>
<keyword evidence="7" id="KW-1185">Reference proteome</keyword>
<gene>
    <name evidence="6" type="ORF">O181_011171</name>
</gene>
<keyword evidence="2 3" id="KW-0539">Nucleus</keyword>
<dbReference type="EMBL" id="AVOT02002768">
    <property type="protein sequence ID" value="MBW0471456.1"/>
    <property type="molecule type" value="Genomic_DNA"/>
</dbReference>
<reference evidence="6" key="1">
    <citation type="submission" date="2021-03" db="EMBL/GenBank/DDBJ databases">
        <title>Draft genome sequence of rust myrtle Austropuccinia psidii MF-1, a brazilian biotype.</title>
        <authorList>
            <person name="Quecine M.C."/>
            <person name="Pachon D.M.R."/>
            <person name="Bonatelli M.L."/>
            <person name="Correr F.H."/>
            <person name="Franceschini L.M."/>
            <person name="Leite T.F."/>
            <person name="Margarido G.R.A."/>
            <person name="Almeida C.A."/>
            <person name="Ferrarezi J.A."/>
            <person name="Labate C.A."/>
        </authorList>
    </citation>
    <scope>NUCLEOTIDE SEQUENCE</scope>
    <source>
        <strain evidence="6">MF-1</strain>
    </source>
</reference>
<feature type="DNA-binding region" description="HMG box" evidence="3">
    <location>
        <begin position="221"/>
        <end position="290"/>
    </location>
</feature>
<dbReference type="InterPro" id="IPR036910">
    <property type="entry name" value="HMG_box_dom_sf"/>
</dbReference>
<dbReference type="PANTHER" id="PTHR45789:SF2">
    <property type="entry name" value="FI18025P1"/>
    <property type="match status" value="1"/>
</dbReference>
<dbReference type="GO" id="GO:0005634">
    <property type="term" value="C:nucleus"/>
    <property type="evidence" value="ECO:0007669"/>
    <property type="project" value="UniProtKB-UniRule"/>
</dbReference>
<dbReference type="GO" id="GO:0000978">
    <property type="term" value="F:RNA polymerase II cis-regulatory region sequence-specific DNA binding"/>
    <property type="evidence" value="ECO:0007669"/>
    <property type="project" value="TreeGrafter"/>
</dbReference>
<feature type="domain" description="HMG box" evidence="5">
    <location>
        <begin position="221"/>
        <end position="290"/>
    </location>
</feature>
<dbReference type="Gene3D" id="1.10.30.10">
    <property type="entry name" value="High mobility group box domain"/>
    <property type="match status" value="1"/>
</dbReference>
<evidence type="ECO:0000256" key="1">
    <source>
        <dbReference type="ARBA" id="ARBA00023125"/>
    </source>
</evidence>
<dbReference type="PROSITE" id="PS50118">
    <property type="entry name" value="HMG_BOX_2"/>
    <property type="match status" value="1"/>
</dbReference>
<sequence>MSCPTLAVEPPTPKENPFQYPDGSVTSKKILRLQTPFSSPPNTSFYFQDPRHIFHSSPTGTFSSSPLSSPATLFCSPGMSNDSPSSCNISQAQKNSFEFSPGLGVPIARSSVKGVFETTYERQKRSKHHRDLSGTSSTASSVSTHLQDFYPFIDPSALQPPLSQFTNDFNISKTATNQIVSPFINQTLETNQDGTMTGRYQRPLTSTGRPSHARKTPPGHVKRPRNAFILFRSHACSSNLIPPTVEKDHRQISRIVSHMWRNLPASERLKWERDAEAEKELHRKLHPDYRYKPVYRKEAPGTKKQGATNSDFSKKKIAVRKKTKGIEIMESDEMHISRNEYRKKISRKTSAELRQQREEQIRCEIVAKVVMETKLAGITLDETQLEARVFEEIGSAQRKEGIKSQLDVYVSESVPKNELDPTNADNANLVGSFISTKANPGGKFLGSLQLRRKSQLSRANSAPPPPSPRRPMDSREVVYNPKARGSRELSPDFPKPRMVAPDEDIQMGDYLYPSDYVTPQILLHNDLGAYANDGLDYSRFADPNHRDLLYNNYQFNPTPSQELVQLFHNPDFTFADVNCFSRKNPESNSLRDEVMTEQRFYPAVQDIFADSNVGYRENLSAQAQLANYTFNSTECVFLSSEQLSRSNQDLLPLQIHRSEDRDWTEEVEDCGTSKEANQMNDELTGNHGSESSNLVECDFFPTLTKPRNSVLMSFTDEMVLEAVERAKRKATFGEGPGQNLLGCASAEEMNKRRQSIVLSGLGEFPVLDFSSLLPDLSQTTPLQPGLLPSSSGNGYTHFSTSASNEAPEFGFATVSTNVGMSENTEDMVFSSFLKPFEPNAEISNVEDSYLKDTHVSEHAHIKKENCQTIGSMQNNQDDLSKNIGDLLNVNRQNGLDCHINKTRSFQTISCDSTVTEKDGKTYVFLTREQAATEGLIPQILEAGFGVTYETDGCFAQRSGLSFRLVGFTDVGGVSKRIDTQTKAAVKL</sequence>
<dbReference type="Pfam" id="PF00505">
    <property type="entry name" value="HMG_box"/>
    <property type="match status" value="1"/>
</dbReference>
<evidence type="ECO:0000313" key="6">
    <source>
        <dbReference type="EMBL" id="MBW0471456.1"/>
    </source>
</evidence>
<feature type="region of interest" description="Disordered" evidence="4">
    <location>
        <begin position="120"/>
        <end position="139"/>
    </location>
</feature>
<feature type="region of interest" description="Disordered" evidence="4">
    <location>
        <begin position="453"/>
        <end position="497"/>
    </location>
</feature>
<evidence type="ECO:0000256" key="2">
    <source>
        <dbReference type="ARBA" id="ARBA00023242"/>
    </source>
</evidence>
<dbReference type="Proteomes" id="UP000765509">
    <property type="component" value="Unassembled WGS sequence"/>
</dbReference>
<evidence type="ECO:0000259" key="5">
    <source>
        <dbReference type="PROSITE" id="PS50118"/>
    </source>
</evidence>
<name>A0A9Q3BVA0_9BASI</name>
<evidence type="ECO:0000313" key="7">
    <source>
        <dbReference type="Proteomes" id="UP000765509"/>
    </source>
</evidence>
<protein>
    <recommendedName>
        <fullName evidence="5">HMG box domain-containing protein</fullName>
    </recommendedName>
</protein>
<accession>A0A9Q3BVA0</accession>